<evidence type="ECO:0008006" key="4">
    <source>
        <dbReference type="Google" id="ProtNLM"/>
    </source>
</evidence>
<protein>
    <recommendedName>
        <fullName evidence="4">Protein kinase domain-containing protein</fullName>
    </recommendedName>
</protein>
<dbReference type="SUPFAM" id="SSF56112">
    <property type="entry name" value="Protein kinase-like (PK-like)"/>
    <property type="match status" value="1"/>
</dbReference>
<feature type="compositionally biased region" description="Polar residues" evidence="1">
    <location>
        <begin position="361"/>
        <end position="372"/>
    </location>
</feature>
<reference evidence="2" key="1">
    <citation type="submission" date="2021-02" db="EMBL/GenBank/DDBJ databases">
        <authorList>
            <person name="Dougan E. K."/>
            <person name="Rhodes N."/>
            <person name="Thang M."/>
            <person name="Chan C."/>
        </authorList>
    </citation>
    <scope>NUCLEOTIDE SEQUENCE</scope>
</reference>
<gene>
    <name evidence="2" type="ORF">PGLA2088_LOCUS50045</name>
</gene>
<evidence type="ECO:0000313" key="3">
    <source>
        <dbReference type="Proteomes" id="UP000626109"/>
    </source>
</evidence>
<dbReference type="EMBL" id="CAJNNW010037262">
    <property type="protein sequence ID" value="CAE8740472.1"/>
    <property type="molecule type" value="Genomic_DNA"/>
</dbReference>
<feature type="region of interest" description="Disordered" evidence="1">
    <location>
        <begin position="192"/>
        <end position="315"/>
    </location>
</feature>
<evidence type="ECO:0000256" key="1">
    <source>
        <dbReference type="SAM" id="MobiDB-lite"/>
    </source>
</evidence>
<feature type="region of interest" description="Disordered" evidence="1">
    <location>
        <begin position="360"/>
        <end position="384"/>
    </location>
</feature>
<name>A0A813LUW1_POLGL</name>
<dbReference type="AlphaFoldDB" id="A0A813LUW1"/>
<dbReference type="Gene3D" id="1.10.510.10">
    <property type="entry name" value="Transferase(Phosphotransferase) domain 1"/>
    <property type="match status" value="1"/>
</dbReference>
<organism evidence="2 3">
    <name type="scientific">Polarella glacialis</name>
    <name type="common">Dinoflagellate</name>
    <dbReference type="NCBI Taxonomy" id="89957"/>
    <lineage>
        <taxon>Eukaryota</taxon>
        <taxon>Sar</taxon>
        <taxon>Alveolata</taxon>
        <taxon>Dinophyceae</taxon>
        <taxon>Suessiales</taxon>
        <taxon>Suessiaceae</taxon>
        <taxon>Polarella</taxon>
    </lineage>
</organism>
<sequence>MAAYSDIDVPPMEASSMSSKLALSIAEAGLSCLKSILENLGILTFEGFGKLSEEDLWETSRMIRGAGFGPGHARSLKELCKKAQAEAESGPSIPSNDDTTSMFTSRLSPKFHFLLTRKRLQNLQSVLEQCGVTSFDCLGKLSAAELSEVSSAVRSAGFNLSHVHALRQLYSEARSEAGLSKAKPATNTQVALNSVGSEDVGDAGTSEIRVKSTGVRPNVTDAAVDAARSSSPPCLGGQEDQGLSLDADDALPTPSRRTRRRMDESWEADAGTQAGRASKLLKTSAGPEQAGERASNTTASDGASGDGGNQTGAASASLSNVTDNLLVALQCFEDQGVSESLQPELRRACLAVEGVKRAMSDANSQQVSSEMPSPTEEAPSPKGNEFQEPRAVIRVSQSCFAQSCFSGVARATAPPPSKLDKAENDDFGPCCQKLRQSRQQIEETLSNLRAVAAEVVKYRERGTGKMLEARVPSAVLALLRLRAACSGKEVPEQRLARMAVDVMEEQGYDPVRAVASLAPAALLCPAGAMRVLGSGCIGVVFLEEQSGTVVKVMLEDFAKKEYDLFCSFANAGLSPRPISFAGPSVVPGGNLFSITMEAVAHTLHDVLWRKGPKGPRQGLCPPSEVTARKLGSMLVETLRRMWDGGLVHGDLHLKNVGLKDEAQPSILLLDFGRSSSSAGWEEARCREAFRAGHEYDVFRLLEELCNSYDELRFESEANVKECAKEMRELKRTQEAGHDEHQLHQARQIAGLQDYVVEEPKALAQAEVSFSAILGQVARYACTKFDLPVDGMPSVRNRRMRQAAMRQQRASYAIYFKSDLFWGREMC</sequence>
<proteinExistence type="predicted"/>
<dbReference type="Proteomes" id="UP000626109">
    <property type="component" value="Unassembled WGS sequence"/>
</dbReference>
<dbReference type="InterPro" id="IPR011009">
    <property type="entry name" value="Kinase-like_dom_sf"/>
</dbReference>
<comment type="caution">
    <text evidence="2">The sequence shown here is derived from an EMBL/GenBank/DDBJ whole genome shotgun (WGS) entry which is preliminary data.</text>
</comment>
<accession>A0A813LUW1</accession>
<evidence type="ECO:0000313" key="2">
    <source>
        <dbReference type="EMBL" id="CAE8740472.1"/>
    </source>
</evidence>